<dbReference type="InterPro" id="IPR036291">
    <property type="entry name" value="NAD(P)-bd_dom_sf"/>
</dbReference>
<dbReference type="Pfam" id="PF13460">
    <property type="entry name" value="NAD_binding_10"/>
    <property type="match status" value="1"/>
</dbReference>
<evidence type="ECO:0000259" key="3">
    <source>
        <dbReference type="Pfam" id="PF13460"/>
    </source>
</evidence>
<dbReference type="AlphaFoldDB" id="A0A9W4WEA2"/>
<dbReference type="Pfam" id="PF13561">
    <property type="entry name" value="adh_short_C2"/>
    <property type="match status" value="1"/>
</dbReference>
<proteinExistence type="inferred from homology"/>
<evidence type="ECO:0000313" key="4">
    <source>
        <dbReference type="EMBL" id="CAI0645960.1"/>
    </source>
</evidence>
<comment type="similarity">
    <text evidence="1">Belongs to the short-chain dehydrogenases/reductases (SDR) family.</text>
</comment>
<dbReference type="InterPro" id="IPR002347">
    <property type="entry name" value="SDR_fam"/>
</dbReference>
<dbReference type="Proteomes" id="UP001152533">
    <property type="component" value="Unassembled WGS sequence"/>
</dbReference>
<name>A0A9W4WEA2_9PEZI</name>
<keyword evidence="5" id="KW-1185">Reference proteome</keyword>
<dbReference type="PRINTS" id="PR00081">
    <property type="entry name" value="GDHRDH"/>
</dbReference>
<keyword evidence="2" id="KW-0560">Oxidoreductase</keyword>
<evidence type="ECO:0000313" key="5">
    <source>
        <dbReference type="Proteomes" id="UP001152533"/>
    </source>
</evidence>
<dbReference type="PANTHER" id="PTHR43477">
    <property type="entry name" value="DIHYDROANTICAPSIN 7-DEHYDROGENASE"/>
    <property type="match status" value="1"/>
</dbReference>
<dbReference type="InterPro" id="IPR051122">
    <property type="entry name" value="SDR_DHRS6-like"/>
</dbReference>
<dbReference type="Pfam" id="PF00106">
    <property type="entry name" value="adh_short"/>
    <property type="match status" value="1"/>
</dbReference>
<dbReference type="EMBL" id="CAMGZC010000287">
    <property type="protein sequence ID" value="CAI0645960.1"/>
    <property type="molecule type" value="Genomic_DNA"/>
</dbReference>
<dbReference type="Gene3D" id="3.40.50.720">
    <property type="entry name" value="NAD(P)-binding Rossmann-like Domain"/>
    <property type="match status" value="2"/>
</dbReference>
<accession>A0A9W4WEA2</accession>
<sequence>MPGSKVLVLGGTGPAGICLLRELVFRNHATVVFARNPAKIPHDLASNPLIQVVKGEMSDSDALSSAMSESAIVISLLGPDIKNTKIDPSLFADIYRSSVFPAMRKHGVKRIFAMGTLSIKRPEDHWTMFQTMVTIFMSLFAGPIYNNMLNLAKLFETEAEGLDWTVFRIAQIPGDSDPESWEKDRQDQLFTGWIGESGWTSSMKRGALAKWLVDAAEGKADEWKGKMPALSSSIAKQLEMILRRVAISSSKLIGLTHRTCESLTPTWKMTWIGLSHVHAGDHFSPTQRSILISDLNEKVLQTIFASSQFTLFSPIMSPNRPVLAVIGAGSMGVAIARRLGPSHHILISDFSPATLSNAEDSLRSAGHSFTAQSIDVSKKEFVASFAEAAAKLGPIQTVVVTAGVSNAANNAELIYNTNLLGVAFIIDSFQPLMAPGGSLTVIASMAGHMKKPNSALDDHFATASATELLNHADINLAGDPGDAYSISKRGCIVRVRHAAIAWGRQGNRINTFSPGVTMTPMIAEVMQSAAGSMLEGIIKGVPLGRIGTPDDIAGAVAFLAGPDATYVNGADLLVDGGSRATHRWPGTEAGAE</sequence>
<evidence type="ECO:0000256" key="1">
    <source>
        <dbReference type="ARBA" id="ARBA00006484"/>
    </source>
</evidence>
<gene>
    <name evidence="4" type="ORF">CGXH109_LOCUS50424</name>
</gene>
<reference evidence="4" key="1">
    <citation type="submission" date="2022-08" db="EMBL/GenBank/DDBJ databases">
        <authorList>
            <person name="Giroux E."/>
            <person name="Giroux E."/>
        </authorList>
    </citation>
    <scope>NUCLEOTIDE SEQUENCE</scope>
    <source>
        <strain evidence="4">H1091258</strain>
    </source>
</reference>
<evidence type="ECO:0000256" key="2">
    <source>
        <dbReference type="ARBA" id="ARBA00023002"/>
    </source>
</evidence>
<dbReference type="PANTHER" id="PTHR43477:SF1">
    <property type="entry name" value="DIHYDROANTICAPSIN 7-DEHYDROGENASE"/>
    <property type="match status" value="1"/>
</dbReference>
<dbReference type="GO" id="GO:0016491">
    <property type="term" value="F:oxidoreductase activity"/>
    <property type="evidence" value="ECO:0007669"/>
    <property type="project" value="UniProtKB-KW"/>
</dbReference>
<organism evidence="4 5">
    <name type="scientific">Colletotrichum noveboracense</name>
    <dbReference type="NCBI Taxonomy" id="2664923"/>
    <lineage>
        <taxon>Eukaryota</taxon>
        <taxon>Fungi</taxon>
        <taxon>Dikarya</taxon>
        <taxon>Ascomycota</taxon>
        <taxon>Pezizomycotina</taxon>
        <taxon>Sordariomycetes</taxon>
        <taxon>Hypocreomycetidae</taxon>
        <taxon>Glomerellales</taxon>
        <taxon>Glomerellaceae</taxon>
        <taxon>Colletotrichum</taxon>
        <taxon>Colletotrichum gloeosporioides species complex</taxon>
    </lineage>
</organism>
<comment type="caution">
    <text evidence="4">The sequence shown here is derived from an EMBL/GenBank/DDBJ whole genome shotgun (WGS) entry which is preliminary data.</text>
</comment>
<dbReference type="SUPFAM" id="SSF51735">
    <property type="entry name" value="NAD(P)-binding Rossmann-fold domains"/>
    <property type="match status" value="2"/>
</dbReference>
<protein>
    <recommendedName>
        <fullName evidence="3">NAD(P)-binding domain-containing protein</fullName>
    </recommendedName>
</protein>
<dbReference type="InterPro" id="IPR016040">
    <property type="entry name" value="NAD(P)-bd_dom"/>
</dbReference>
<feature type="domain" description="NAD(P)-binding" evidence="3">
    <location>
        <begin position="10"/>
        <end position="216"/>
    </location>
</feature>
<dbReference type="CDD" id="cd05233">
    <property type="entry name" value="SDR_c"/>
    <property type="match status" value="1"/>
</dbReference>